<keyword evidence="3" id="KW-1185">Reference proteome</keyword>
<organism evidence="2 3">
    <name type="scientific">Sphingomonas desiccabilis</name>
    <dbReference type="NCBI Taxonomy" id="429134"/>
    <lineage>
        <taxon>Bacteria</taxon>
        <taxon>Pseudomonadati</taxon>
        <taxon>Pseudomonadota</taxon>
        <taxon>Alphaproteobacteria</taxon>
        <taxon>Sphingomonadales</taxon>
        <taxon>Sphingomonadaceae</taxon>
        <taxon>Sphingomonas</taxon>
    </lineage>
</organism>
<evidence type="ECO:0008006" key="4">
    <source>
        <dbReference type="Google" id="ProtNLM"/>
    </source>
</evidence>
<gene>
    <name evidence="2" type="ORF">EO081_04070</name>
</gene>
<sequence length="300" mass="32172">MSEEAAEAALLESLGGDPADQNDDDQDADEDEDPSGGPADDDEGLDETEEVDEDAPEDDETPPAALDDDAVVAVEINGEAKDFKLADLKRLATEEAVITQRGQEADLLGGRAAATLQAALEAVQEDLAAYEGVDWLVLQQELDPETFAWHRQNAQRAQGRFQKLVGAAQGFEAVVAERRQAETTRAAQACVAELRSDLPGWNDKLYGEIMAYGIEAGLPEADVTAITNPKVIKLLRKAMLFDRGQKVATKKVQAAPTKVIKGGTREDGTARIADTKKAAQRLSRTGSDDDAVAVLMGRWG</sequence>
<evidence type="ECO:0000313" key="2">
    <source>
        <dbReference type="EMBL" id="RXZ34844.1"/>
    </source>
</evidence>
<proteinExistence type="predicted"/>
<dbReference type="Proteomes" id="UP000292347">
    <property type="component" value="Unassembled WGS sequence"/>
</dbReference>
<evidence type="ECO:0000256" key="1">
    <source>
        <dbReference type="SAM" id="MobiDB-lite"/>
    </source>
</evidence>
<name>A0A4Q2J014_9SPHN</name>
<dbReference type="EMBL" id="SDPT01000001">
    <property type="protein sequence ID" value="RXZ34844.1"/>
    <property type="molecule type" value="Genomic_DNA"/>
</dbReference>
<feature type="region of interest" description="Disordered" evidence="1">
    <location>
        <begin position="1"/>
        <end position="68"/>
    </location>
</feature>
<evidence type="ECO:0000313" key="3">
    <source>
        <dbReference type="Proteomes" id="UP000292347"/>
    </source>
</evidence>
<comment type="caution">
    <text evidence="2">The sequence shown here is derived from an EMBL/GenBank/DDBJ whole genome shotgun (WGS) entry which is preliminary data.</text>
</comment>
<feature type="compositionally biased region" description="Acidic residues" evidence="1">
    <location>
        <begin position="20"/>
        <end position="68"/>
    </location>
</feature>
<reference evidence="2 3" key="1">
    <citation type="submission" date="2019-01" db="EMBL/GenBank/DDBJ databases">
        <title>Sphingomonas mucosissima sp. nov. and Sphingomonas desiccabilis sp. nov., from biological soil crusts in the Colorado Plateau, USA.</title>
        <authorList>
            <person name="Zhu D."/>
        </authorList>
    </citation>
    <scope>NUCLEOTIDE SEQUENCE [LARGE SCALE GENOMIC DNA]</scope>
    <source>
        <strain evidence="2 3">CP1D</strain>
    </source>
</reference>
<dbReference type="AlphaFoldDB" id="A0A4Q2J014"/>
<feature type="compositionally biased region" description="Low complexity" evidence="1">
    <location>
        <begin position="7"/>
        <end position="19"/>
    </location>
</feature>
<protein>
    <recommendedName>
        <fullName evidence="4">Scaffolding protein</fullName>
    </recommendedName>
</protein>
<accession>A0A4Q2J014</accession>